<keyword evidence="4" id="KW-1185">Reference proteome</keyword>
<dbReference type="GO" id="GO:0016757">
    <property type="term" value="F:glycosyltransferase activity"/>
    <property type="evidence" value="ECO:0007669"/>
    <property type="project" value="InterPro"/>
</dbReference>
<evidence type="ECO:0000313" key="4">
    <source>
        <dbReference type="Proteomes" id="UP000216442"/>
    </source>
</evidence>
<accession>A0A271L9G9</accession>
<dbReference type="InterPro" id="IPR001296">
    <property type="entry name" value="Glyco_trans_1"/>
</dbReference>
<gene>
    <name evidence="3" type="ORF">CIT26_34775</name>
</gene>
<name>A0A271L9G9_9HYPH</name>
<evidence type="ECO:0000256" key="1">
    <source>
        <dbReference type="SAM" id="MobiDB-lite"/>
    </source>
</evidence>
<organism evidence="3 4">
    <name type="scientific">Mesorhizobium temperatum</name>
    <dbReference type="NCBI Taxonomy" id="241416"/>
    <lineage>
        <taxon>Bacteria</taxon>
        <taxon>Pseudomonadati</taxon>
        <taxon>Pseudomonadota</taxon>
        <taxon>Alphaproteobacteria</taxon>
        <taxon>Hyphomicrobiales</taxon>
        <taxon>Phyllobacteriaceae</taxon>
        <taxon>Mesorhizobium</taxon>
    </lineage>
</organism>
<sequence length="188" mass="20101">MSLASTTAVAHTSVPTIPRCARWSRRELVGTLPYEKLAERYAEASLLVNPSLSESFGMSLIEALSNGTPVVATRVGGMTEIVEATGGGVVVEKNDTEALAAQIIGLLGDPGRAAKLGRQGAARVADLYAWEKIAQSTRYLYDKAIATHRSQLGKRNPSFAQRRALNDVNTEPVSSPHSQLTASPTRKI</sequence>
<dbReference type="SUPFAM" id="SSF53756">
    <property type="entry name" value="UDP-Glycosyltransferase/glycogen phosphorylase"/>
    <property type="match status" value="1"/>
</dbReference>
<dbReference type="InterPro" id="IPR050194">
    <property type="entry name" value="Glycosyltransferase_grp1"/>
</dbReference>
<dbReference type="Gene3D" id="3.40.50.2000">
    <property type="entry name" value="Glycogen Phosphorylase B"/>
    <property type="match status" value="2"/>
</dbReference>
<dbReference type="Pfam" id="PF00534">
    <property type="entry name" value="Glycos_transf_1"/>
    <property type="match status" value="1"/>
</dbReference>
<comment type="caution">
    <text evidence="3">The sequence shown here is derived from an EMBL/GenBank/DDBJ whole genome shotgun (WGS) entry which is preliminary data.</text>
</comment>
<evidence type="ECO:0000313" key="3">
    <source>
        <dbReference type="EMBL" id="PAQ04761.1"/>
    </source>
</evidence>
<feature type="compositionally biased region" description="Polar residues" evidence="1">
    <location>
        <begin position="167"/>
        <end position="188"/>
    </location>
</feature>
<dbReference type="AlphaFoldDB" id="A0A271L9G9"/>
<evidence type="ECO:0000259" key="2">
    <source>
        <dbReference type="Pfam" id="PF00534"/>
    </source>
</evidence>
<dbReference type="PANTHER" id="PTHR45947:SF3">
    <property type="entry name" value="SULFOQUINOVOSYL TRANSFERASE SQD2"/>
    <property type="match status" value="1"/>
</dbReference>
<dbReference type="EMBL" id="NPKJ01000076">
    <property type="protein sequence ID" value="PAQ04761.1"/>
    <property type="molecule type" value="Genomic_DNA"/>
</dbReference>
<protein>
    <recommendedName>
        <fullName evidence="2">Glycosyl transferase family 1 domain-containing protein</fullName>
    </recommendedName>
</protein>
<dbReference type="CDD" id="cd03801">
    <property type="entry name" value="GT4_PimA-like"/>
    <property type="match status" value="1"/>
</dbReference>
<dbReference type="PANTHER" id="PTHR45947">
    <property type="entry name" value="SULFOQUINOVOSYL TRANSFERASE SQD2"/>
    <property type="match status" value="1"/>
</dbReference>
<reference evidence="3 4" key="1">
    <citation type="submission" date="2017-08" db="EMBL/GenBank/DDBJ databases">
        <title>Mesorhizobium wenxinae sp. nov., a novel rhizobial species isolated from root nodules of chickpea (Cicer arietinum L.).</title>
        <authorList>
            <person name="Zhang J."/>
        </authorList>
    </citation>
    <scope>NUCLEOTIDE SEQUENCE [LARGE SCALE GENOMIC DNA]</scope>
    <source>
        <strain evidence="3 4">SDW018</strain>
    </source>
</reference>
<feature type="domain" description="Glycosyl transferase family 1" evidence="2">
    <location>
        <begin position="28"/>
        <end position="121"/>
    </location>
</feature>
<dbReference type="OrthoDB" id="9807414at2"/>
<feature type="region of interest" description="Disordered" evidence="1">
    <location>
        <begin position="166"/>
        <end position="188"/>
    </location>
</feature>
<dbReference type="Proteomes" id="UP000216442">
    <property type="component" value="Unassembled WGS sequence"/>
</dbReference>
<proteinExistence type="predicted"/>